<dbReference type="InterPro" id="IPR050407">
    <property type="entry name" value="Geranylgeranyl_reductase"/>
</dbReference>
<evidence type="ECO:0000313" key="2">
    <source>
        <dbReference type="EMBL" id="PPQ40827.1"/>
    </source>
</evidence>
<dbReference type="EMBL" id="NHRY01000014">
    <property type="protein sequence ID" value="PPQ40827.1"/>
    <property type="molecule type" value="Genomic_DNA"/>
</dbReference>
<comment type="caution">
    <text evidence="2">The sequence shown here is derived from an EMBL/GenBank/DDBJ whole genome shotgun (WGS) entry which is preliminary data.</text>
</comment>
<dbReference type="Proteomes" id="UP000239724">
    <property type="component" value="Unassembled WGS sequence"/>
</dbReference>
<dbReference type="GO" id="GO:0071949">
    <property type="term" value="F:FAD binding"/>
    <property type="evidence" value="ECO:0007669"/>
    <property type="project" value="InterPro"/>
</dbReference>
<dbReference type="InterPro" id="IPR002938">
    <property type="entry name" value="FAD-bd"/>
</dbReference>
<dbReference type="AlphaFoldDB" id="A0A2S6NPC9"/>
<dbReference type="InterPro" id="IPR036188">
    <property type="entry name" value="FAD/NAD-bd_sf"/>
</dbReference>
<gene>
    <name evidence="2" type="ORF">CCS01_00245</name>
</gene>
<evidence type="ECO:0000259" key="1">
    <source>
        <dbReference type="Pfam" id="PF01494"/>
    </source>
</evidence>
<name>A0A2S6NPC9_RHOGL</name>
<organism evidence="2 3">
    <name type="scientific">Rhodopila globiformis</name>
    <name type="common">Rhodopseudomonas globiformis</name>
    <dbReference type="NCBI Taxonomy" id="1071"/>
    <lineage>
        <taxon>Bacteria</taxon>
        <taxon>Pseudomonadati</taxon>
        <taxon>Pseudomonadota</taxon>
        <taxon>Alphaproteobacteria</taxon>
        <taxon>Acetobacterales</taxon>
        <taxon>Acetobacteraceae</taxon>
        <taxon>Rhodopila</taxon>
    </lineage>
</organism>
<keyword evidence="3" id="KW-1185">Reference proteome</keyword>
<evidence type="ECO:0000313" key="3">
    <source>
        <dbReference type="Proteomes" id="UP000239724"/>
    </source>
</evidence>
<dbReference type="Gene3D" id="3.50.50.60">
    <property type="entry name" value="FAD/NAD(P)-binding domain"/>
    <property type="match status" value="1"/>
</dbReference>
<reference evidence="2 3" key="1">
    <citation type="journal article" date="2018" name="Arch. Microbiol.">
        <title>New insights into the metabolic potential of the phototrophic purple bacterium Rhodopila globiformis DSM 161(T) from its draft genome sequence and evidence for a vanadium-dependent nitrogenase.</title>
        <authorList>
            <person name="Imhoff J.F."/>
            <person name="Rahn T."/>
            <person name="Kunzel S."/>
            <person name="Neulinger S.C."/>
        </authorList>
    </citation>
    <scope>NUCLEOTIDE SEQUENCE [LARGE SCALE GENOMIC DNA]</scope>
    <source>
        <strain evidence="2 3">DSM 161</strain>
    </source>
</reference>
<dbReference type="PANTHER" id="PTHR42685">
    <property type="entry name" value="GERANYLGERANYL DIPHOSPHATE REDUCTASE"/>
    <property type="match status" value="1"/>
</dbReference>
<dbReference type="PRINTS" id="PR00368">
    <property type="entry name" value="FADPNR"/>
</dbReference>
<accession>A0A2S6NPC9</accession>
<protein>
    <recommendedName>
        <fullName evidence="1">FAD-binding domain-containing protein</fullName>
    </recommendedName>
</protein>
<dbReference type="Pfam" id="PF01494">
    <property type="entry name" value="FAD_binding_3"/>
    <property type="match status" value="1"/>
</dbReference>
<dbReference type="SUPFAM" id="SSF51905">
    <property type="entry name" value="FAD/NAD(P)-binding domain"/>
    <property type="match status" value="1"/>
</dbReference>
<dbReference type="PANTHER" id="PTHR42685:SF22">
    <property type="entry name" value="CONDITIONED MEDIUM FACTOR RECEPTOR 1"/>
    <property type="match status" value="1"/>
</dbReference>
<dbReference type="PRINTS" id="PR00411">
    <property type="entry name" value="PNDRDTASEI"/>
</dbReference>
<sequence>MRREPLIIGAGPAGCAAAITLARAGCHPVLIERASGPADKVCGDFLSADTIGRLRGFGVDPAALGGSVIGRVRLIHRDRVAEAALPFPALGLSRRVLDDALLRQASQAGAKVLAGRTVRHLTREFGAWSVEADNTPPMVADAVFLATGKHDLRDVPRPRSDHDAVGMKMYFILSPAAARRLGDATELTLFPGGYAGLQAAEDGRAVLCVAVRRAAFQGYGGGWTGLLAAIGRTSGRFPEMLAGAIPLLPRPLAVAGIPYGYQVRSAPDGLFRLGDQAAVIPSLTGDGMAIALHSGQAAARAWLEGAGAATYHRALNRTLAPQMGLARGLHSAMMDGLAQGAVVQAARLFPGLLRQAARHTRLRRVRPCGFRTRQ</sequence>
<proteinExistence type="predicted"/>
<feature type="domain" description="FAD-binding" evidence="1">
    <location>
        <begin position="6"/>
        <end position="121"/>
    </location>
</feature>